<organism evidence="2 3">
    <name type="scientific">Solibaculum mannosilyticum</name>
    <dbReference type="NCBI Taxonomy" id="2780922"/>
    <lineage>
        <taxon>Bacteria</taxon>
        <taxon>Bacillati</taxon>
        <taxon>Bacillota</taxon>
        <taxon>Clostridia</taxon>
        <taxon>Eubacteriales</taxon>
        <taxon>Oscillospiraceae</taxon>
        <taxon>Solibaculum</taxon>
    </lineage>
</organism>
<dbReference type="InterPro" id="IPR035901">
    <property type="entry name" value="GIY-YIG_endonuc_sf"/>
</dbReference>
<protein>
    <recommendedName>
        <fullName evidence="1">GIY-YIG domain-containing protein</fullName>
    </recommendedName>
</protein>
<keyword evidence="3" id="KW-1185">Reference proteome</keyword>
<dbReference type="AlphaFoldDB" id="A0A7I8CZG6"/>
<dbReference type="KEGG" id="sman:C12CBH8_04550"/>
<dbReference type="EMBL" id="AP023321">
    <property type="protein sequence ID" value="BCI59816.1"/>
    <property type="molecule type" value="Genomic_DNA"/>
</dbReference>
<dbReference type="Gene3D" id="3.40.50.300">
    <property type="entry name" value="P-loop containing nucleotide triphosphate hydrolases"/>
    <property type="match status" value="1"/>
</dbReference>
<gene>
    <name evidence="2" type="ORF">C12CBH8_04550</name>
</gene>
<evidence type="ECO:0000259" key="1">
    <source>
        <dbReference type="PROSITE" id="PS50164"/>
    </source>
</evidence>
<dbReference type="SUPFAM" id="SSF52540">
    <property type="entry name" value="P-loop containing nucleoside triphosphate hydrolases"/>
    <property type="match status" value="1"/>
</dbReference>
<reference evidence="3" key="1">
    <citation type="submission" date="2020-07" db="EMBL/GenBank/DDBJ databases">
        <title>Complete genome sequencing of Clostridia bacterium strain 12CBH8.</title>
        <authorList>
            <person name="Sakamoto M."/>
            <person name="Murakami T."/>
            <person name="Mori H."/>
        </authorList>
    </citation>
    <scope>NUCLEOTIDE SEQUENCE [LARGE SCALE GENOMIC DNA]</scope>
    <source>
        <strain evidence="3">12CBH8</strain>
    </source>
</reference>
<dbReference type="PROSITE" id="PS50164">
    <property type="entry name" value="GIY_YIG"/>
    <property type="match status" value="1"/>
</dbReference>
<proteinExistence type="predicted"/>
<accession>A0A7I8CZG6</accession>
<sequence length="560" mass="65611">MASRKYRTLTIEIKDGKLDQTALTREQMDLLERKPVVYIYYNKNVLYVGETSGFLGRHEEHLKETGTDYRQFTHVIVLFGQYVDRNSQLDLERQLITYLITERETRLGTKIGGCLNRQLWRRVPDYRTKEEVYSQVLVPFWTNELKEAGIIEEVLLDNLRQSILFKYSPFQELSEEQLDLIDEMTSNEKNYLVEGIAGTGKTAVLTNLVARLCTDERYRGKKIGVAVKSNWINQAQRIFKAYGIQEHVSLGSACQLIQRGEEFDIIVVDEAHRLQRKYSKQHPSVSRTFKGSPLKTELDFLGRISKRMILLYDKLQIIRPSDIPWRTFEDYGKQHGFERRMMMKQFRIQIHEKGASYTAEDYFAGIFSFLQLSDMPFDKDVFRSKAPDAYFGVTDSICELFDYVEERRQYHPTAQCRVLAGYARPWGSKFKPGHKRYTEFDWIEGEERWKWNSTNKNWIGRPGSEEEIGCVHAIQGIDLDYAGVIIAKDLTFADGKVTVVKEHYYDRNGIPAKKDFVHEDFTQYIKQIYYILLSRGIRGVRIYFEDEALKRHFMEVVGLS</sequence>
<dbReference type="InterPro" id="IPR018647">
    <property type="entry name" value="SLFN_3-like_DNA/RNA_helicase"/>
</dbReference>
<name>A0A7I8CZG6_9FIRM</name>
<evidence type="ECO:0000313" key="3">
    <source>
        <dbReference type="Proteomes" id="UP000593890"/>
    </source>
</evidence>
<feature type="domain" description="GIY-YIG" evidence="1">
    <location>
        <begin position="33"/>
        <end position="106"/>
    </location>
</feature>
<dbReference type="Pfam" id="PF09848">
    <property type="entry name" value="SLFN-g3_helicase"/>
    <property type="match status" value="1"/>
</dbReference>
<dbReference type="RefSeq" id="WP_215533448.1">
    <property type="nucleotide sequence ID" value="NZ_AP023321.1"/>
</dbReference>
<dbReference type="InterPro" id="IPR000305">
    <property type="entry name" value="GIY-YIG_endonuc"/>
</dbReference>
<dbReference type="InterPro" id="IPR027417">
    <property type="entry name" value="P-loop_NTPase"/>
</dbReference>
<dbReference type="SUPFAM" id="SSF82771">
    <property type="entry name" value="GIY-YIG endonuclease"/>
    <property type="match status" value="1"/>
</dbReference>
<dbReference type="Proteomes" id="UP000593890">
    <property type="component" value="Chromosome"/>
</dbReference>
<evidence type="ECO:0000313" key="2">
    <source>
        <dbReference type="EMBL" id="BCI59816.1"/>
    </source>
</evidence>